<gene>
    <name evidence="2" type="ORF">ATL39_2254</name>
</gene>
<evidence type="ECO:0000313" key="2">
    <source>
        <dbReference type="EMBL" id="RKD73052.1"/>
    </source>
</evidence>
<reference evidence="2 3" key="1">
    <citation type="submission" date="2018-09" db="EMBL/GenBank/DDBJ databases">
        <title>Genomic Encyclopedia of Archaeal and Bacterial Type Strains, Phase II (KMG-II): from individual species to whole genera.</title>
        <authorList>
            <person name="Goeker M."/>
        </authorList>
    </citation>
    <scope>NUCLEOTIDE SEQUENCE [LARGE SCALE GENOMIC DNA]</scope>
    <source>
        <strain evidence="2 3">DSM 17008</strain>
    </source>
</reference>
<evidence type="ECO:0000259" key="1">
    <source>
        <dbReference type="SMART" id="SM00278"/>
    </source>
</evidence>
<dbReference type="PANTHER" id="PTHR21180">
    <property type="entry name" value="ENDONUCLEASE/EXONUCLEASE/PHOSPHATASE FAMILY DOMAIN-CONTAINING PROTEIN 1"/>
    <property type="match status" value="1"/>
</dbReference>
<feature type="domain" description="Helix-hairpin-helix DNA-binding motif class 1" evidence="1">
    <location>
        <begin position="162"/>
        <end position="181"/>
    </location>
</feature>
<dbReference type="InterPro" id="IPR010994">
    <property type="entry name" value="RuvA_2-like"/>
</dbReference>
<sequence length="215" mass="23003">MKKVHMFGAAAAAVFIMGIFVFLILSPSAESTTGEGNMADDYFLDSQEENDTEEAVAEEIEPEAAETDTAFVMVDVKGKVASPDVYELEQNKRVIDAVEMAGGLAEGADASQVNFAAKLQDEMVIYVPADGEETTPLNMESTDVETNGESLEKVNLNTAEAAELETLPGIGPAKSAGILSYREENGLFTSAEELKEVSGIGDKTYEQLQDSITVE</sequence>
<organism evidence="2 3">
    <name type="scientific">Sinobaca qinghaiensis</name>
    <dbReference type="NCBI Taxonomy" id="342944"/>
    <lineage>
        <taxon>Bacteria</taxon>
        <taxon>Bacillati</taxon>
        <taxon>Bacillota</taxon>
        <taxon>Bacilli</taxon>
        <taxon>Bacillales</taxon>
        <taxon>Sporolactobacillaceae</taxon>
        <taxon>Sinobaca</taxon>
    </lineage>
</organism>
<dbReference type="EMBL" id="RAPK01000009">
    <property type="protein sequence ID" value="RKD73052.1"/>
    <property type="molecule type" value="Genomic_DNA"/>
</dbReference>
<dbReference type="Pfam" id="PF12836">
    <property type="entry name" value="HHH_3"/>
    <property type="match status" value="1"/>
</dbReference>
<dbReference type="NCBIfam" id="TIGR00426">
    <property type="entry name" value="competence protein ComEA helix-hairpin-helix repeat region"/>
    <property type="match status" value="1"/>
</dbReference>
<dbReference type="InterPro" id="IPR019554">
    <property type="entry name" value="Soluble_ligand-bd"/>
</dbReference>
<dbReference type="InterPro" id="IPR003583">
    <property type="entry name" value="Hlx-hairpin-Hlx_DNA-bd_motif"/>
</dbReference>
<comment type="caution">
    <text evidence="2">The sequence shown here is derived from an EMBL/GenBank/DDBJ whole genome shotgun (WGS) entry which is preliminary data.</text>
</comment>
<name>A0A419V3M2_9BACL</name>
<dbReference type="SMART" id="SM00278">
    <property type="entry name" value="HhH1"/>
    <property type="match status" value="2"/>
</dbReference>
<dbReference type="RefSeq" id="WP_245960975.1">
    <property type="nucleotide sequence ID" value="NZ_RAPK01000009.1"/>
</dbReference>
<proteinExistence type="predicted"/>
<dbReference type="Proteomes" id="UP000285120">
    <property type="component" value="Unassembled WGS sequence"/>
</dbReference>
<dbReference type="GO" id="GO:0006281">
    <property type="term" value="P:DNA repair"/>
    <property type="evidence" value="ECO:0007669"/>
    <property type="project" value="InterPro"/>
</dbReference>
<dbReference type="GO" id="GO:0003677">
    <property type="term" value="F:DNA binding"/>
    <property type="evidence" value="ECO:0007669"/>
    <property type="project" value="InterPro"/>
</dbReference>
<dbReference type="PANTHER" id="PTHR21180:SF32">
    <property type="entry name" value="ENDONUCLEASE_EXONUCLEASE_PHOSPHATASE FAMILY DOMAIN-CONTAINING PROTEIN 1"/>
    <property type="match status" value="1"/>
</dbReference>
<dbReference type="Gene3D" id="1.10.150.310">
    <property type="entry name" value="Tex RuvX-like domain-like"/>
    <property type="match status" value="1"/>
</dbReference>
<feature type="domain" description="Helix-hairpin-helix DNA-binding motif class 1" evidence="1">
    <location>
        <begin position="192"/>
        <end position="211"/>
    </location>
</feature>
<protein>
    <submittedName>
        <fullName evidence="2">Competence protein ComEA</fullName>
    </submittedName>
</protein>
<keyword evidence="3" id="KW-1185">Reference proteome</keyword>
<dbReference type="InterPro" id="IPR004509">
    <property type="entry name" value="Competence_ComEA_HhH"/>
</dbReference>
<dbReference type="AlphaFoldDB" id="A0A419V3M2"/>
<dbReference type="GO" id="GO:0015627">
    <property type="term" value="C:type II protein secretion system complex"/>
    <property type="evidence" value="ECO:0007669"/>
    <property type="project" value="TreeGrafter"/>
</dbReference>
<dbReference type="Gene3D" id="3.10.560.10">
    <property type="entry name" value="Outer membrane lipoprotein wza domain like"/>
    <property type="match status" value="1"/>
</dbReference>
<dbReference type="SUPFAM" id="SSF47781">
    <property type="entry name" value="RuvA domain 2-like"/>
    <property type="match status" value="1"/>
</dbReference>
<accession>A0A419V3M2</accession>
<dbReference type="InterPro" id="IPR051675">
    <property type="entry name" value="Endo/Exo/Phosphatase_dom_1"/>
</dbReference>
<dbReference type="Pfam" id="PF10531">
    <property type="entry name" value="SLBB"/>
    <property type="match status" value="1"/>
</dbReference>
<evidence type="ECO:0000313" key="3">
    <source>
        <dbReference type="Proteomes" id="UP000285120"/>
    </source>
</evidence>
<dbReference type="GO" id="GO:0015628">
    <property type="term" value="P:protein secretion by the type II secretion system"/>
    <property type="evidence" value="ECO:0007669"/>
    <property type="project" value="TreeGrafter"/>
</dbReference>